<evidence type="ECO:0008006" key="2">
    <source>
        <dbReference type="Google" id="ProtNLM"/>
    </source>
</evidence>
<dbReference type="CDD" id="cd14825">
    <property type="entry name" value="TRAPPC2_sedlin"/>
    <property type="match status" value="1"/>
</dbReference>
<dbReference type="Gene3D" id="3.30.450.70">
    <property type="match status" value="1"/>
</dbReference>
<organism evidence="1">
    <name type="scientific">Chromera velia CCMP2878</name>
    <dbReference type="NCBI Taxonomy" id="1169474"/>
    <lineage>
        <taxon>Eukaryota</taxon>
        <taxon>Sar</taxon>
        <taxon>Alveolata</taxon>
        <taxon>Colpodellida</taxon>
        <taxon>Chromeraceae</taxon>
        <taxon>Chromera</taxon>
    </lineage>
</organism>
<accession>A0A0G4G5K2</accession>
<protein>
    <recommendedName>
        <fullName evidence="2">Trafficking protein particle complex subunit</fullName>
    </recommendedName>
</protein>
<dbReference type="PhylomeDB" id="A0A0G4G5K2"/>
<dbReference type="Pfam" id="PF04628">
    <property type="entry name" value="Sedlin_N"/>
    <property type="match status" value="1"/>
</dbReference>
<evidence type="ECO:0000313" key="1">
    <source>
        <dbReference type="EMBL" id="CEM23338.1"/>
    </source>
</evidence>
<dbReference type="PANTHER" id="PTHR12403">
    <property type="entry name" value="TRAFFICKING PROTEIN PARTICLE COMPLEX SUBUNIT 2"/>
    <property type="match status" value="1"/>
</dbReference>
<proteinExistence type="predicted"/>
<gene>
    <name evidence="1" type="ORF">Cvel_20226</name>
</gene>
<dbReference type="GO" id="GO:0006888">
    <property type="term" value="P:endoplasmic reticulum to Golgi vesicle-mediated transport"/>
    <property type="evidence" value="ECO:0007669"/>
    <property type="project" value="InterPro"/>
</dbReference>
<name>A0A0G4G5K2_9ALVE</name>
<dbReference type="InterPro" id="IPR006722">
    <property type="entry name" value="Sedlin"/>
</dbReference>
<dbReference type="AlphaFoldDB" id="A0A0G4G5K2"/>
<dbReference type="InterPro" id="IPR011012">
    <property type="entry name" value="Longin-like_dom_sf"/>
</dbReference>
<sequence length="157" mass="18156">MARVLEHLPFQAPVWRSATTHQPHVNVLVIVAKGDCPIYEADLTPPGKRTDTSHLNQFVIHTALDLVDEIVWTTQSMYLRQVDKFNELMVSAWVTAGHIRLMLLHTHRNEDAIGKFFRELNELYTKLLANPFYEINRPICSPSFDQKVRQAARRHLS</sequence>
<dbReference type="VEuPathDB" id="CryptoDB:Cvel_20226"/>
<dbReference type="EMBL" id="CDMZ01000885">
    <property type="protein sequence ID" value="CEM23338.1"/>
    <property type="molecule type" value="Genomic_DNA"/>
</dbReference>
<dbReference type="GO" id="GO:0005737">
    <property type="term" value="C:cytoplasm"/>
    <property type="evidence" value="ECO:0007669"/>
    <property type="project" value="GOC"/>
</dbReference>
<reference evidence="1" key="1">
    <citation type="submission" date="2014-11" db="EMBL/GenBank/DDBJ databases">
        <authorList>
            <person name="Otto D Thomas"/>
            <person name="Naeem Raeece"/>
        </authorList>
    </citation>
    <scope>NUCLEOTIDE SEQUENCE</scope>
</reference>
<dbReference type="SUPFAM" id="SSF64356">
    <property type="entry name" value="SNARE-like"/>
    <property type="match status" value="1"/>
</dbReference>